<dbReference type="InterPro" id="IPR000440">
    <property type="entry name" value="NADH_UbQ/plastoQ_OxRdtase_su3"/>
</dbReference>
<evidence type="ECO:0000256" key="9">
    <source>
        <dbReference type="ARBA" id="ARBA00023027"/>
    </source>
</evidence>
<dbReference type="EC" id="7.1.1.-" evidence="11"/>
<dbReference type="RefSeq" id="WP_200275307.1">
    <property type="nucleotide sequence ID" value="NZ_CP066802.1"/>
</dbReference>
<keyword evidence="10 12" id="KW-0472">Membrane</keyword>
<dbReference type="Gene3D" id="1.20.58.1610">
    <property type="entry name" value="NADH:ubiquinone/plastoquinone oxidoreductase, chain 3"/>
    <property type="match status" value="1"/>
</dbReference>
<evidence type="ECO:0000256" key="7">
    <source>
        <dbReference type="ARBA" id="ARBA00022967"/>
    </source>
</evidence>
<comment type="function">
    <text evidence="11">NDH-1 shuttles electrons from NADH, via FMN and iron-sulfur (Fe-S) centers, to quinones in the respiratory chain.</text>
</comment>
<dbReference type="GO" id="GO:0005886">
    <property type="term" value="C:plasma membrane"/>
    <property type="evidence" value="ECO:0007669"/>
    <property type="project" value="UniProtKB-SubCell"/>
</dbReference>
<protein>
    <recommendedName>
        <fullName evidence="11">NADH-quinone oxidoreductase subunit</fullName>
        <ecNumber evidence="11">7.1.1.-</ecNumber>
    </recommendedName>
</protein>
<accession>A0A7T7S244</accession>
<dbReference type="EMBL" id="CP066802">
    <property type="protein sequence ID" value="QQM67049.1"/>
    <property type="molecule type" value="Genomic_DNA"/>
</dbReference>
<reference evidence="13 14" key="1">
    <citation type="submission" date="2020-12" db="EMBL/GenBank/DDBJ databases">
        <authorList>
            <person name="Zhou J."/>
        </authorList>
    </citation>
    <scope>NUCLEOTIDE SEQUENCE [LARGE SCALE GENOMIC DNA]</scope>
    <source>
        <strain evidence="13 14">CCUG 61299</strain>
    </source>
</reference>
<keyword evidence="8 12" id="KW-1133">Transmembrane helix</keyword>
<proteinExistence type="inferred from homology"/>
<comment type="catalytic activity">
    <reaction evidence="11">
        <text>a quinone + NADH + 5 H(+)(in) = a quinol + NAD(+) + 4 H(+)(out)</text>
        <dbReference type="Rhea" id="RHEA:57888"/>
        <dbReference type="ChEBI" id="CHEBI:15378"/>
        <dbReference type="ChEBI" id="CHEBI:24646"/>
        <dbReference type="ChEBI" id="CHEBI:57540"/>
        <dbReference type="ChEBI" id="CHEBI:57945"/>
        <dbReference type="ChEBI" id="CHEBI:132124"/>
    </reaction>
</comment>
<feature type="transmembrane region" description="Helical" evidence="12">
    <location>
        <begin position="64"/>
        <end position="85"/>
    </location>
</feature>
<dbReference type="Proteomes" id="UP000595895">
    <property type="component" value="Chromosome"/>
</dbReference>
<dbReference type="GO" id="GO:0030964">
    <property type="term" value="C:NADH dehydrogenase complex"/>
    <property type="evidence" value="ECO:0007669"/>
    <property type="project" value="TreeGrafter"/>
</dbReference>
<evidence type="ECO:0000313" key="14">
    <source>
        <dbReference type="Proteomes" id="UP000595895"/>
    </source>
</evidence>
<dbReference type="PANTHER" id="PTHR11058">
    <property type="entry name" value="NADH-UBIQUINONE OXIDOREDUCTASE CHAIN 3"/>
    <property type="match status" value="1"/>
</dbReference>
<comment type="subcellular location">
    <subcellularLocation>
        <location evidence="11">Cell membrane</location>
        <topology evidence="11">Multi-pass membrane protein</topology>
    </subcellularLocation>
    <subcellularLocation>
        <location evidence="1">Membrane</location>
    </subcellularLocation>
</comment>
<dbReference type="PANTHER" id="PTHR11058:SF22">
    <property type="entry name" value="NADH-QUINONE OXIDOREDUCTASE SUBUNIT A"/>
    <property type="match status" value="1"/>
</dbReference>
<evidence type="ECO:0000256" key="2">
    <source>
        <dbReference type="ARBA" id="ARBA00008472"/>
    </source>
</evidence>
<evidence type="ECO:0000256" key="6">
    <source>
        <dbReference type="ARBA" id="ARBA00022719"/>
    </source>
</evidence>
<evidence type="ECO:0000256" key="3">
    <source>
        <dbReference type="ARBA" id="ARBA00022448"/>
    </source>
</evidence>
<evidence type="ECO:0000256" key="10">
    <source>
        <dbReference type="ARBA" id="ARBA00023136"/>
    </source>
</evidence>
<keyword evidence="6 11" id="KW-0874">Quinone</keyword>
<evidence type="ECO:0000313" key="13">
    <source>
        <dbReference type="EMBL" id="QQM67049.1"/>
    </source>
</evidence>
<dbReference type="KEGG" id="awe:JG540_08380"/>
<keyword evidence="5 11" id="KW-0812">Transmembrane</keyword>
<dbReference type="InterPro" id="IPR038430">
    <property type="entry name" value="NDAH_ubi_oxred_su3_sf"/>
</dbReference>
<evidence type="ECO:0000256" key="5">
    <source>
        <dbReference type="ARBA" id="ARBA00022692"/>
    </source>
</evidence>
<evidence type="ECO:0000256" key="12">
    <source>
        <dbReference type="SAM" id="Phobius"/>
    </source>
</evidence>
<feature type="transmembrane region" description="Helical" evidence="12">
    <location>
        <begin position="6"/>
        <end position="28"/>
    </location>
</feature>
<evidence type="ECO:0000256" key="8">
    <source>
        <dbReference type="ARBA" id="ARBA00022989"/>
    </source>
</evidence>
<dbReference type="GO" id="GO:0008137">
    <property type="term" value="F:NADH dehydrogenase (ubiquinone) activity"/>
    <property type="evidence" value="ECO:0007669"/>
    <property type="project" value="InterPro"/>
</dbReference>
<comment type="similarity">
    <text evidence="2 11">Belongs to the complex I subunit 3 family.</text>
</comment>
<gene>
    <name evidence="13" type="primary">ndhC</name>
    <name evidence="13" type="ORF">JG540_08380</name>
</gene>
<evidence type="ECO:0000256" key="11">
    <source>
        <dbReference type="RuleBase" id="RU003639"/>
    </source>
</evidence>
<keyword evidence="7" id="KW-1278">Translocase</keyword>
<dbReference type="Pfam" id="PF00507">
    <property type="entry name" value="Oxidored_q4"/>
    <property type="match status" value="1"/>
</dbReference>
<dbReference type="GO" id="GO:0048038">
    <property type="term" value="F:quinone binding"/>
    <property type="evidence" value="ECO:0007669"/>
    <property type="project" value="UniProtKB-KW"/>
</dbReference>
<name>A0A7T7S244_9ACTO</name>
<keyword evidence="9 11" id="KW-0520">NAD</keyword>
<organism evidence="13 14">
    <name type="scientific">Actinomyces weissii</name>
    <dbReference type="NCBI Taxonomy" id="675090"/>
    <lineage>
        <taxon>Bacteria</taxon>
        <taxon>Bacillati</taxon>
        <taxon>Actinomycetota</taxon>
        <taxon>Actinomycetes</taxon>
        <taxon>Actinomycetales</taxon>
        <taxon>Actinomycetaceae</taxon>
        <taxon>Actinomyces</taxon>
    </lineage>
</organism>
<keyword evidence="4" id="KW-1003">Cell membrane</keyword>
<sequence length="122" mass="13473">MNPYFSLLIMAAAAFVVAAGGLVMSAIVTPRRPKQANKVMVANYECGIDPTPTNVEHGRFPISFYLVGMTFIIFDVEVVFLYPWATAFHTLGVFGLVAALVFVAIITVPYVLEWRRGGLDWD</sequence>
<evidence type="ECO:0000256" key="4">
    <source>
        <dbReference type="ARBA" id="ARBA00022475"/>
    </source>
</evidence>
<keyword evidence="14" id="KW-1185">Reference proteome</keyword>
<evidence type="ECO:0000256" key="1">
    <source>
        <dbReference type="ARBA" id="ARBA00004370"/>
    </source>
</evidence>
<dbReference type="AlphaFoldDB" id="A0A7T7S244"/>
<feature type="transmembrane region" description="Helical" evidence="12">
    <location>
        <begin position="91"/>
        <end position="112"/>
    </location>
</feature>
<keyword evidence="3" id="KW-0813">Transport</keyword>